<dbReference type="VEuPathDB" id="FungiDB:RhiirA1_473639"/>
<name>A0A2N1N6Y8_9GLOM</name>
<organism evidence="1 2">
    <name type="scientific">Rhizophagus irregularis</name>
    <dbReference type="NCBI Taxonomy" id="588596"/>
    <lineage>
        <taxon>Eukaryota</taxon>
        <taxon>Fungi</taxon>
        <taxon>Fungi incertae sedis</taxon>
        <taxon>Mucoromycota</taxon>
        <taxon>Glomeromycotina</taxon>
        <taxon>Glomeromycetes</taxon>
        <taxon>Glomerales</taxon>
        <taxon>Glomeraceae</taxon>
        <taxon>Rhizophagus</taxon>
    </lineage>
</organism>
<gene>
    <name evidence="1" type="ORF">RhiirC2_780818</name>
</gene>
<protein>
    <submittedName>
        <fullName evidence="1">Uncharacterized protein</fullName>
    </submittedName>
</protein>
<dbReference type="AlphaFoldDB" id="A0A2N1N6Y8"/>
<evidence type="ECO:0000313" key="2">
    <source>
        <dbReference type="Proteomes" id="UP000233469"/>
    </source>
</evidence>
<proteinExistence type="predicted"/>
<reference evidence="1 2" key="1">
    <citation type="submission" date="2016-04" db="EMBL/GenBank/DDBJ databases">
        <title>Genome analyses suggest a sexual origin of heterokaryosis in a supposedly ancient asexual fungus.</title>
        <authorList>
            <person name="Ropars J."/>
            <person name="Sedzielewska K."/>
            <person name="Noel J."/>
            <person name="Charron P."/>
            <person name="Farinelli L."/>
            <person name="Marton T."/>
            <person name="Kruger M."/>
            <person name="Pelin A."/>
            <person name="Brachmann A."/>
            <person name="Corradi N."/>
        </authorList>
    </citation>
    <scope>NUCLEOTIDE SEQUENCE [LARGE SCALE GENOMIC DNA]</scope>
    <source>
        <strain evidence="1 2">C2</strain>
    </source>
</reference>
<sequence length="245" mass="28208">MFTFLLEQTLQVFKTTSATCIYQTATDFEPAIYKHLEGLQTTYADEFYELGVPKYSFNAFLFFAINFKDAYTCLLYETAKDYMGKKEKASHIKIIEKLKYQSLVIPPVIQTKLNVQAQPYASRGKKCVTYADIAKGSSFDDFWSTSPSLKDKWNIQSTSAKGSTNIKSQQQKIKKSKLTLEKMISTVMTGYIPKDKANICEIVIYDIHSTMLQLDILTNLEKWDQWTLTNWNNGVWTAPFRRIPV</sequence>
<comment type="caution">
    <text evidence="1">The sequence shown here is derived from an EMBL/GenBank/DDBJ whole genome shotgun (WGS) entry which is preliminary data.</text>
</comment>
<dbReference type="VEuPathDB" id="FungiDB:RhiirFUN_020975"/>
<evidence type="ECO:0000313" key="1">
    <source>
        <dbReference type="EMBL" id="PKK69580.1"/>
    </source>
</evidence>
<accession>A0A2N1N6Y8</accession>
<dbReference type="EMBL" id="LLXL01000710">
    <property type="protein sequence ID" value="PKK69580.1"/>
    <property type="molecule type" value="Genomic_DNA"/>
</dbReference>
<reference evidence="1 2" key="2">
    <citation type="submission" date="2017-10" db="EMBL/GenBank/DDBJ databases">
        <title>Extensive intraspecific genome diversity in a model arbuscular mycorrhizal fungus.</title>
        <authorList>
            <person name="Chen E.C.H."/>
            <person name="Morin E."/>
            <person name="Baudet D."/>
            <person name="Noel J."/>
            <person name="Ndikumana S."/>
            <person name="Charron P."/>
            <person name="St-Onge C."/>
            <person name="Giorgi J."/>
            <person name="Grigoriev I.V."/>
            <person name="Roux C."/>
            <person name="Martin F.M."/>
            <person name="Corradi N."/>
        </authorList>
    </citation>
    <scope>NUCLEOTIDE SEQUENCE [LARGE SCALE GENOMIC DNA]</scope>
    <source>
        <strain evidence="1 2">C2</strain>
    </source>
</reference>
<dbReference type="Proteomes" id="UP000233469">
    <property type="component" value="Unassembled WGS sequence"/>
</dbReference>